<protein>
    <submittedName>
        <fullName evidence="2">Uncharacterized protein</fullName>
    </submittedName>
</protein>
<organism evidence="2 3">
    <name type="scientific">Tolypocladium capitatum</name>
    <dbReference type="NCBI Taxonomy" id="45235"/>
    <lineage>
        <taxon>Eukaryota</taxon>
        <taxon>Fungi</taxon>
        <taxon>Dikarya</taxon>
        <taxon>Ascomycota</taxon>
        <taxon>Pezizomycotina</taxon>
        <taxon>Sordariomycetes</taxon>
        <taxon>Hypocreomycetidae</taxon>
        <taxon>Hypocreales</taxon>
        <taxon>Ophiocordycipitaceae</taxon>
        <taxon>Tolypocladium</taxon>
    </lineage>
</organism>
<evidence type="ECO:0000313" key="2">
    <source>
        <dbReference type="EMBL" id="PNY25622.1"/>
    </source>
</evidence>
<gene>
    <name evidence="2" type="ORF">TCAP_04437</name>
</gene>
<proteinExistence type="predicted"/>
<reference evidence="2 3" key="1">
    <citation type="submission" date="2017-08" db="EMBL/GenBank/DDBJ databases">
        <title>Harnessing the power of phylogenomics to disentangle the directionality and signatures of interkingdom host jumping in the parasitic fungal genus Tolypocladium.</title>
        <authorList>
            <person name="Quandt C.A."/>
            <person name="Patterson W."/>
            <person name="Spatafora J.W."/>
        </authorList>
    </citation>
    <scope>NUCLEOTIDE SEQUENCE [LARGE SCALE GENOMIC DNA]</scope>
    <source>
        <strain evidence="2 3">CBS 113982</strain>
    </source>
</reference>
<evidence type="ECO:0000256" key="1">
    <source>
        <dbReference type="SAM" id="SignalP"/>
    </source>
</evidence>
<feature type="signal peptide" evidence="1">
    <location>
        <begin position="1"/>
        <end position="19"/>
    </location>
</feature>
<accession>A0A2K3QDM2</accession>
<feature type="chain" id="PRO_5014439164" evidence="1">
    <location>
        <begin position="20"/>
        <end position="115"/>
    </location>
</feature>
<keyword evidence="3" id="KW-1185">Reference proteome</keyword>
<evidence type="ECO:0000313" key="3">
    <source>
        <dbReference type="Proteomes" id="UP000236621"/>
    </source>
</evidence>
<keyword evidence="1" id="KW-0732">Signal</keyword>
<dbReference type="OrthoDB" id="4691160at2759"/>
<sequence>MLLSSILAAATALATGAGAGVLPRNKHVADFRIYGATGCYEKNLGVWTVIDDDIKGNPCTRFGDDVRSVMVANVNDGCRLHVFTDGECRTGKHTVQQRECYGDSAGLKAWSMECA</sequence>
<comment type="caution">
    <text evidence="2">The sequence shown here is derived from an EMBL/GenBank/DDBJ whole genome shotgun (WGS) entry which is preliminary data.</text>
</comment>
<dbReference type="AlphaFoldDB" id="A0A2K3QDM2"/>
<dbReference type="STRING" id="45235.A0A2K3QDM2"/>
<dbReference type="Proteomes" id="UP000236621">
    <property type="component" value="Unassembled WGS sequence"/>
</dbReference>
<dbReference type="EMBL" id="NRSZ01000700">
    <property type="protein sequence ID" value="PNY25622.1"/>
    <property type="molecule type" value="Genomic_DNA"/>
</dbReference>
<name>A0A2K3QDM2_9HYPO</name>